<feature type="domain" description="AB hydrolase-1" evidence="2">
    <location>
        <begin position="317"/>
        <end position="450"/>
    </location>
</feature>
<proteinExistence type="predicted"/>
<sequence>MTTQQTLSHAAAVPFTFDAAGEWCLGWYHAPATPRRDMAVVLCPPIGREAICSYPTYAQLARALAEAGFPVLRFDYQGTGDSAGDDLQPRRVGSWLDSVEAAVAQARQVSGAAHVALFGLRLGATLAIEAATRIGGVDSLLLWAPCPTGKAFVRELRVNGTPMDDGSLLTFGYHYGAETLQDLLALDATRAAIAPAPRALVIGRDDVLSEGPLPNALRRLGVETEYRVLPGYAAMVGDPREGVLAPSTLEALATWLQASPASAPATGAAPEPMRHGESRVTGAVREQLLQFGPGGALCGVLCEPAGGPAAGRAGHTAVLLLNAGGDYRIGPHRFYVSAARAIAAAGHRVLRLDLAGIGDSPPPPGAPWATLYDRESARDVSAAMDSLAMHGCREFVLMGICSGSYVAYQTALADPRVGGLVLMNSRLLEWTPSHVGGGWQDSMQQYAKSSDYYRRALLKPGVWRRLLRGEVNVRLIANRFLALGRAWALRWLSAGGKSDQRLLARMKRLVARGTDVLMLVSDADDGRDYVEFHFGASGSRLRGSSRFHMAYVPEADHTFTRPGNQAVVIREVLRHLAHRLQPGADTPLETASDGLSWGTRSEGLGPASTL</sequence>
<dbReference type="Pfam" id="PF00561">
    <property type="entry name" value="Abhydrolase_1"/>
    <property type="match status" value="1"/>
</dbReference>
<dbReference type="PANTHER" id="PTHR42886:SF29">
    <property type="entry name" value="PUMMELIG, ISOFORM A"/>
    <property type="match status" value="1"/>
</dbReference>
<accession>A0A6J4Q7X4</accession>
<evidence type="ECO:0000259" key="2">
    <source>
        <dbReference type="Pfam" id="PF00561"/>
    </source>
</evidence>
<protein>
    <recommendedName>
        <fullName evidence="5">Serine aminopeptidase S33 domain-containing protein</fullName>
    </recommendedName>
</protein>
<evidence type="ECO:0000313" key="4">
    <source>
        <dbReference type="EMBL" id="CAA9434298.1"/>
    </source>
</evidence>
<dbReference type="Gene3D" id="3.40.50.1820">
    <property type="entry name" value="alpha/beta hydrolase"/>
    <property type="match status" value="2"/>
</dbReference>
<dbReference type="AlphaFoldDB" id="A0A6J4Q7X4"/>
<name>A0A6J4Q7X4_9BURK</name>
<dbReference type="InterPro" id="IPR022742">
    <property type="entry name" value="Hydrolase_4"/>
</dbReference>
<feature type="region of interest" description="Disordered" evidence="1">
    <location>
        <begin position="584"/>
        <end position="610"/>
    </location>
</feature>
<reference evidence="4" key="1">
    <citation type="submission" date="2020-02" db="EMBL/GenBank/DDBJ databases">
        <authorList>
            <person name="Meier V. D."/>
        </authorList>
    </citation>
    <scope>NUCLEOTIDE SEQUENCE</scope>
    <source>
        <strain evidence="4">AVDCRST_MAG51</strain>
    </source>
</reference>
<evidence type="ECO:0000259" key="3">
    <source>
        <dbReference type="Pfam" id="PF12146"/>
    </source>
</evidence>
<feature type="domain" description="Serine aminopeptidase S33" evidence="3">
    <location>
        <begin position="56"/>
        <end position="146"/>
    </location>
</feature>
<gene>
    <name evidence="4" type="ORF">AVDCRST_MAG51-2813</name>
</gene>
<dbReference type="SUPFAM" id="SSF53474">
    <property type="entry name" value="alpha/beta-Hydrolases"/>
    <property type="match status" value="2"/>
</dbReference>
<evidence type="ECO:0008006" key="5">
    <source>
        <dbReference type="Google" id="ProtNLM"/>
    </source>
</evidence>
<organism evidence="4">
    <name type="scientific">uncultured Ramlibacter sp</name>
    <dbReference type="NCBI Taxonomy" id="260755"/>
    <lineage>
        <taxon>Bacteria</taxon>
        <taxon>Pseudomonadati</taxon>
        <taxon>Pseudomonadota</taxon>
        <taxon>Betaproteobacteria</taxon>
        <taxon>Burkholderiales</taxon>
        <taxon>Comamonadaceae</taxon>
        <taxon>Ramlibacter</taxon>
        <taxon>environmental samples</taxon>
    </lineage>
</organism>
<dbReference type="Pfam" id="PF12146">
    <property type="entry name" value="Hydrolase_4"/>
    <property type="match status" value="1"/>
</dbReference>
<dbReference type="InterPro" id="IPR029058">
    <property type="entry name" value="AB_hydrolase_fold"/>
</dbReference>
<dbReference type="PANTHER" id="PTHR42886">
    <property type="entry name" value="RE40534P-RELATED"/>
    <property type="match status" value="1"/>
</dbReference>
<dbReference type="InterPro" id="IPR000073">
    <property type="entry name" value="AB_hydrolase_1"/>
</dbReference>
<dbReference type="EMBL" id="CADCUX010000604">
    <property type="protein sequence ID" value="CAA9434298.1"/>
    <property type="molecule type" value="Genomic_DNA"/>
</dbReference>
<evidence type="ECO:0000256" key="1">
    <source>
        <dbReference type="SAM" id="MobiDB-lite"/>
    </source>
</evidence>